<dbReference type="Proteomes" id="UP001597168">
    <property type="component" value="Unassembled WGS sequence"/>
</dbReference>
<name>A0ABW3R029_9PSEU</name>
<sequence>RDCGRGRPGNVVVRAAHEPAARGRPLGVDPRRAEEVREPVARAAARPSDIGSPGHAIACSSPLPPP</sequence>
<gene>
    <name evidence="2" type="ORF">ACFQ3T_24420</name>
</gene>
<comment type="caution">
    <text evidence="2">The sequence shown here is derived from an EMBL/GenBank/DDBJ whole genome shotgun (WGS) entry which is preliminary data.</text>
</comment>
<dbReference type="EMBL" id="JBHTLK010000151">
    <property type="protein sequence ID" value="MFD1150290.1"/>
    <property type="molecule type" value="Genomic_DNA"/>
</dbReference>
<evidence type="ECO:0000313" key="3">
    <source>
        <dbReference type="Proteomes" id="UP001597168"/>
    </source>
</evidence>
<dbReference type="RefSeq" id="WP_380726252.1">
    <property type="nucleotide sequence ID" value="NZ_JBHTLK010000151.1"/>
</dbReference>
<proteinExistence type="predicted"/>
<keyword evidence="3" id="KW-1185">Reference proteome</keyword>
<feature type="compositionally biased region" description="Basic and acidic residues" evidence="1">
    <location>
        <begin position="29"/>
        <end position="40"/>
    </location>
</feature>
<feature type="non-terminal residue" evidence="2">
    <location>
        <position position="1"/>
    </location>
</feature>
<evidence type="ECO:0000313" key="2">
    <source>
        <dbReference type="EMBL" id="MFD1150290.1"/>
    </source>
</evidence>
<reference evidence="3" key="1">
    <citation type="journal article" date="2019" name="Int. J. Syst. Evol. Microbiol.">
        <title>The Global Catalogue of Microorganisms (GCM) 10K type strain sequencing project: providing services to taxonomists for standard genome sequencing and annotation.</title>
        <authorList>
            <consortium name="The Broad Institute Genomics Platform"/>
            <consortium name="The Broad Institute Genome Sequencing Center for Infectious Disease"/>
            <person name="Wu L."/>
            <person name="Ma J."/>
        </authorList>
    </citation>
    <scope>NUCLEOTIDE SEQUENCE [LARGE SCALE GENOMIC DNA]</scope>
    <source>
        <strain evidence="3">CCUG 60214</strain>
    </source>
</reference>
<evidence type="ECO:0000256" key="1">
    <source>
        <dbReference type="SAM" id="MobiDB-lite"/>
    </source>
</evidence>
<organism evidence="2 3">
    <name type="scientific">Saccharothrix hoggarensis</name>
    <dbReference type="NCBI Taxonomy" id="913853"/>
    <lineage>
        <taxon>Bacteria</taxon>
        <taxon>Bacillati</taxon>
        <taxon>Actinomycetota</taxon>
        <taxon>Actinomycetes</taxon>
        <taxon>Pseudonocardiales</taxon>
        <taxon>Pseudonocardiaceae</taxon>
        <taxon>Saccharothrix</taxon>
    </lineage>
</organism>
<protein>
    <submittedName>
        <fullName evidence="2">Uncharacterized protein</fullName>
    </submittedName>
</protein>
<feature type="region of interest" description="Disordered" evidence="1">
    <location>
        <begin position="1"/>
        <end position="66"/>
    </location>
</feature>
<accession>A0ABW3R029</accession>